<dbReference type="EMBL" id="QFPX01000020">
    <property type="protein sequence ID" value="PZQ52815.1"/>
    <property type="molecule type" value="Genomic_DNA"/>
</dbReference>
<name>A0A2W5NQ41_9SPHN</name>
<gene>
    <name evidence="1" type="ORF">DI555_19085</name>
</gene>
<dbReference type="Proteomes" id="UP000249082">
    <property type="component" value="Unassembled WGS sequence"/>
</dbReference>
<dbReference type="AlphaFoldDB" id="A0A2W5NQ41"/>
<proteinExistence type="predicted"/>
<evidence type="ECO:0000313" key="2">
    <source>
        <dbReference type="Proteomes" id="UP000249082"/>
    </source>
</evidence>
<dbReference type="Pfam" id="PF10983">
    <property type="entry name" value="DUF2793"/>
    <property type="match status" value="1"/>
</dbReference>
<dbReference type="InterPro" id="IPR021251">
    <property type="entry name" value="DUF2793"/>
</dbReference>
<evidence type="ECO:0008006" key="3">
    <source>
        <dbReference type="Google" id="ProtNLM"/>
    </source>
</evidence>
<accession>A0A2W5NQ41</accession>
<reference evidence="1 2" key="1">
    <citation type="submission" date="2017-08" db="EMBL/GenBank/DDBJ databases">
        <title>Infants hospitalized years apart are colonized by the same room-sourced microbial strains.</title>
        <authorList>
            <person name="Brooks B."/>
            <person name="Olm M.R."/>
            <person name="Firek B.A."/>
            <person name="Baker R."/>
            <person name="Thomas B.C."/>
            <person name="Morowitz M.J."/>
            <person name="Banfield J.F."/>
        </authorList>
    </citation>
    <scope>NUCLEOTIDE SEQUENCE [LARGE SCALE GENOMIC DNA]</scope>
    <source>
        <strain evidence="1">S2_005_002_R2_33</strain>
    </source>
</reference>
<organism evidence="1 2">
    <name type="scientific">Novosphingobium pentaromativorans</name>
    <dbReference type="NCBI Taxonomy" id="205844"/>
    <lineage>
        <taxon>Bacteria</taxon>
        <taxon>Pseudomonadati</taxon>
        <taxon>Pseudomonadota</taxon>
        <taxon>Alphaproteobacteria</taxon>
        <taxon>Sphingomonadales</taxon>
        <taxon>Sphingomonadaceae</taxon>
        <taxon>Novosphingobium</taxon>
    </lineage>
</organism>
<protein>
    <recommendedName>
        <fullName evidence="3">DUF2793 domain-containing protein</fullName>
    </recommendedName>
</protein>
<sequence>MSDSILFENTSPRFALPLLHVGQAQKEEFVNEALSRCDLMLHCAVSGERADPPEHPEAGETWLVAQDATGAWTGRGGQLAGFHGGNWLFVEPREGLRIFDLSTRQERLFNIFWRKAALPVEPLGGMTVDVQARAAIGELVAVLQALGIAPSA</sequence>
<evidence type="ECO:0000313" key="1">
    <source>
        <dbReference type="EMBL" id="PZQ52815.1"/>
    </source>
</evidence>
<comment type="caution">
    <text evidence="1">The sequence shown here is derived from an EMBL/GenBank/DDBJ whole genome shotgun (WGS) entry which is preliminary data.</text>
</comment>